<reference evidence="2 3" key="1">
    <citation type="submission" date="2015-06" db="EMBL/GenBank/DDBJ databases">
        <title>Draft genome sequence of an Alphaproteobacteria species associated to the Mediterranean sponge Oscarella lobularis.</title>
        <authorList>
            <person name="Jourda C."/>
            <person name="Santini S."/>
            <person name="Claverie J.-M."/>
        </authorList>
    </citation>
    <scope>NUCLEOTIDE SEQUENCE [LARGE SCALE GENOMIC DNA]</scope>
    <source>
        <strain evidence="2">IGS</strain>
    </source>
</reference>
<dbReference type="RefSeq" id="WP_049641367.1">
    <property type="nucleotide sequence ID" value="NZ_LFTY01000001.1"/>
</dbReference>
<keyword evidence="3" id="KW-1185">Reference proteome</keyword>
<accession>A0A0J9ECA2</accession>
<dbReference type="Proteomes" id="UP000037178">
    <property type="component" value="Unassembled WGS sequence"/>
</dbReference>
<gene>
    <name evidence="2" type="ORF">AIOL_000419</name>
</gene>
<dbReference type="InterPro" id="IPR011008">
    <property type="entry name" value="Dimeric_a/b-barrel"/>
</dbReference>
<evidence type="ECO:0000313" key="3">
    <source>
        <dbReference type="Proteomes" id="UP000037178"/>
    </source>
</evidence>
<dbReference type="SUPFAM" id="SSF54909">
    <property type="entry name" value="Dimeric alpha+beta barrel"/>
    <property type="match status" value="1"/>
</dbReference>
<dbReference type="PATRIC" id="fig|1675527.3.peg.468"/>
<dbReference type="STRING" id="1675527.AIOL_000419"/>
<name>A0A0J9ECA2_9RHOB</name>
<evidence type="ECO:0000313" key="2">
    <source>
        <dbReference type="EMBL" id="KMW60266.1"/>
    </source>
</evidence>
<feature type="domain" description="DUF3291" evidence="1">
    <location>
        <begin position="3"/>
        <end position="139"/>
    </location>
</feature>
<proteinExistence type="predicted"/>
<protein>
    <recommendedName>
        <fullName evidence="1">DUF3291 domain-containing protein</fullName>
    </recommendedName>
</protein>
<comment type="caution">
    <text evidence="2">The sequence shown here is derived from an EMBL/GenBank/DDBJ whole genome shotgun (WGS) entry which is preliminary data.</text>
</comment>
<evidence type="ECO:0000259" key="1">
    <source>
        <dbReference type="Pfam" id="PF11695"/>
    </source>
</evidence>
<organism evidence="2 3">
    <name type="scientific">Candidatus Rhodobacter oscarellae</name>
    <dbReference type="NCBI Taxonomy" id="1675527"/>
    <lineage>
        <taxon>Bacteria</taxon>
        <taxon>Pseudomonadati</taxon>
        <taxon>Pseudomonadota</taxon>
        <taxon>Alphaproteobacteria</taxon>
        <taxon>Rhodobacterales</taxon>
        <taxon>Rhodobacter group</taxon>
        <taxon>Rhodobacter</taxon>
    </lineage>
</organism>
<dbReference type="Pfam" id="PF11695">
    <property type="entry name" value="DUF3291"/>
    <property type="match status" value="1"/>
</dbReference>
<dbReference type="AlphaFoldDB" id="A0A0J9ECA2"/>
<sequence length="154" mass="17644">MKLAELNVAYAAHDLDSPKMADFMDNLDRVNALAERSPGYVWRLQSDSGNATDISVPDEPNMLPNMSLWDSVGDLGNYVFNTVHARFYERRAEWFKVMKSFHFVMWYVEDGHIPTLAEAMDRLAHLDQHGSSDHAFGWDYVDQSAWRRCAVAAE</sequence>
<dbReference type="OrthoDB" id="2376237at2"/>
<dbReference type="InterPro" id="IPR021708">
    <property type="entry name" value="DUF3291"/>
</dbReference>
<dbReference type="EMBL" id="LFTY01000001">
    <property type="protein sequence ID" value="KMW60266.1"/>
    <property type="molecule type" value="Genomic_DNA"/>
</dbReference>